<sequence length="224" mass="24373">MRVCFVLVILLSLLFCHVCGKTTKKATTVKAATTKATTTKATTTVTVKTTTTPPKPSEASLIAKIVVAKLFKFHTQKVIEALIENAVEEACNLTSANTIKLNLASAVVTNCTKKQLETMKTDLGGMLEKFGDRNMRLVMRSFFDTVFSPFIDPMVNFATVYSMESNCTDSTLETLSELVTDDATQAAIEAGLKKLSNYECVTLVEGFNAYIPFDSQGFSSISCV</sequence>
<dbReference type="WBParaSite" id="Pan_g5887.t1">
    <property type="protein sequence ID" value="Pan_g5887.t1"/>
    <property type="gene ID" value="Pan_g5887"/>
</dbReference>
<evidence type="ECO:0000313" key="2">
    <source>
        <dbReference type="Proteomes" id="UP000492821"/>
    </source>
</evidence>
<proteinExistence type="predicted"/>
<keyword evidence="1" id="KW-0732">Signal</keyword>
<reference evidence="3" key="2">
    <citation type="submission" date="2020-10" db="UniProtKB">
        <authorList>
            <consortium name="WormBaseParasite"/>
        </authorList>
    </citation>
    <scope>IDENTIFICATION</scope>
</reference>
<evidence type="ECO:0000313" key="3">
    <source>
        <dbReference type="WBParaSite" id="Pan_g5887.t1"/>
    </source>
</evidence>
<feature type="signal peptide" evidence="1">
    <location>
        <begin position="1"/>
        <end position="20"/>
    </location>
</feature>
<keyword evidence="2" id="KW-1185">Reference proteome</keyword>
<evidence type="ECO:0000256" key="1">
    <source>
        <dbReference type="SAM" id="SignalP"/>
    </source>
</evidence>
<protein>
    <submittedName>
        <fullName evidence="3">DUF19 domain-containing protein</fullName>
    </submittedName>
</protein>
<organism evidence="2 3">
    <name type="scientific">Panagrellus redivivus</name>
    <name type="common">Microworm</name>
    <dbReference type="NCBI Taxonomy" id="6233"/>
    <lineage>
        <taxon>Eukaryota</taxon>
        <taxon>Metazoa</taxon>
        <taxon>Ecdysozoa</taxon>
        <taxon>Nematoda</taxon>
        <taxon>Chromadorea</taxon>
        <taxon>Rhabditida</taxon>
        <taxon>Tylenchina</taxon>
        <taxon>Panagrolaimomorpha</taxon>
        <taxon>Panagrolaimoidea</taxon>
        <taxon>Panagrolaimidae</taxon>
        <taxon>Panagrellus</taxon>
    </lineage>
</organism>
<feature type="chain" id="PRO_5028913031" evidence="1">
    <location>
        <begin position="21"/>
        <end position="224"/>
    </location>
</feature>
<dbReference type="AlphaFoldDB" id="A0A7E4W165"/>
<reference evidence="2" key="1">
    <citation type="journal article" date="2013" name="Genetics">
        <title>The draft genome and transcriptome of Panagrellus redivivus are shaped by the harsh demands of a free-living lifestyle.</title>
        <authorList>
            <person name="Srinivasan J."/>
            <person name="Dillman A.R."/>
            <person name="Macchietto M.G."/>
            <person name="Heikkinen L."/>
            <person name="Lakso M."/>
            <person name="Fracchia K.M."/>
            <person name="Antoshechkin I."/>
            <person name="Mortazavi A."/>
            <person name="Wong G."/>
            <person name="Sternberg P.W."/>
        </authorList>
    </citation>
    <scope>NUCLEOTIDE SEQUENCE [LARGE SCALE GENOMIC DNA]</scope>
    <source>
        <strain evidence="2">MT8872</strain>
    </source>
</reference>
<accession>A0A7E4W165</accession>
<name>A0A7E4W165_PANRE</name>
<dbReference type="Proteomes" id="UP000492821">
    <property type="component" value="Unassembled WGS sequence"/>
</dbReference>